<evidence type="ECO:0000313" key="3">
    <source>
        <dbReference type="EMBL" id="CAA7263570.1"/>
    </source>
</evidence>
<evidence type="ECO:0000256" key="1">
    <source>
        <dbReference type="SAM" id="SignalP"/>
    </source>
</evidence>
<dbReference type="InterPro" id="IPR008757">
    <property type="entry name" value="Peptidase_M6-like_domain"/>
</dbReference>
<dbReference type="Pfam" id="PF05547">
    <property type="entry name" value="Peptidase_M6"/>
    <property type="match status" value="1"/>
</dbReference>
<feature type="domain" description="Peptidase M6-like" evidence="2">
    <location>
        <begin position="229"/>
        <end position="281"/>
    </location>
</feature>
<evidence type="ECO:0000259" key="2">
    <source>
        <dbReference type="Pfam" id="PF05547"/>
    </source>
</evidence>
<comment type="caution">
    <text evidence="3">The sequence shown here is derived from an EMBL/GenBank/DDBJ whole genome shotgun (WGS) entry which is preliminary data.</text>
</comment>
<gene>
    <name evidence="3" type="ORF">AAE3_LOCUS5791</name>
</gene>
<protein>
    <recommendedName>
        <fullName evidence="2">Peptidase M6-like domain-containing protein</fullName>
    </recommendedName>
</protein>
<dbReference type="Proteomes" id="UP000467700">
    <property type="component" value="Unassembled WGS sequence"/>
</dbReference>
<keyword evidence="1" id="KW-0732">Signal</keyword>
<sequence>MKATVLTLAAAVLHANIATAIPVTLPGDPFKIIDPQEWVNPDDMVWDDFIPPPGTNWADPSRTGSIRNFNIALVTVDYSDRPFIVTQPAGSTIFNNPQPLAAELSRDEVPTFYRDLLNKPSDINRHHTLHEYWMEDSFGRFGVDLTVFGAYELPARSWQYGIDNGFNAGECPTGERCNLNIRTDALGAWRADVGNATADSYELVFILSAGQDESSTWQEFGPMNGSSTQAESSGMGVYAHELSHLLRIADNYNNPYSNPQQRAYTGPWSMMSRGSFNGPGGPHSRWQVPAVQGSSLGSLHTVRDKLQLGLADNSSVLMVSRGELAASGVVVVADIIARAVDPGDKGLIGIRIALDGAGDLTPACNATTSPFCDGGPYDHYELEVVDRMGADSFQPDAGVMISKTKVRDRLPFQWTIDANPQDIELVDFIRPDGTQQYITIGDYRQLADALFHAGTRSGSQFEYVDEANRLQFYVLDIHRSKEGVLSYTVGVRSLDAEGVATYGVEVRRGLVTDLRHNKPTRKGVTCTFEVKNTGSYEEGAQDYVVSDVFRLSAEVKGNGWRIEVPNALKAVGFGETEIVSVAVGAEKDAQREAVVTLTVVSELGGVKASSACRVSKA</sequence>
<evidence type="ECO:0000313" key="4">
    <source>
        <dbReference type="Proteomes" id="UP000467700"/>
    </source>
</evidence>
<dbReference type="AlphaFoldDB" id="A0A8S0VVB9"/>
<feature type="signal peptide" evidence="1">
    <location>
        <begin position="1"/>
        <end position="20"/>
    </location>
</feature>
<dbReference type="GO" id="GO:0006508">
    <property type="term" value="P:proteolysis"/>
    <property type="evidence" value="ECO:0007669"/>
    <property type="project" value="InterPro"/>
</dbReference>
<proteinExistence type="predicted"/>
<accession>A0A8S0VVB9</accession>
<dbReference type="GO" id="GO:0008233">
    <property type="term" value="F:peptidase activity"/>
    <property type="evidence" value="ECO:0007669"/>
    <property type="project" value="InterPro"/>
</dbReference>
<dbReference type="EMBL" id="CACVBS010000040">
    <property type="protein sequence ID" value="CAA7263570.1"/>
    <property type="molecule type" value="Genomic_DNA"/>
</dbReference>
<keyword evidence="4" id="KW-1185">Reference proteome</keyword>
<dbReference type="OrthoDB" id="3852498at2759"/>
<name>A0A8S0VVB9_CYCAE</name>
<organism evidence="3 4">
    <name type="scientific">Cyclocybe aegerita</name>
    <name type="common">Black poplar mushroom</name>
    <name type="synonym">Agrocybe aegerita</name>
    <dbReference type="NCBI Taxonomy" id="1973307"/>
    <lineage>
        <taxon>Eukaryota</taxon>
        <taxon>Fungi</taxon>
        <taxon>Dikarya</taxon>
        <taxon>Basidiomycota</taxon>
        <taxon>Agaricomycotina</taxon>
        <taxon>Agaricomycetes</taxon>
        <taxon>Agaricomycetidae</taxon>
        <taxon>Agaricales</taxon>
        <taxon>Agaricineae</taxon>
        <taxon>Bolbitiaceae</taxon>
        <taxon>Cyclocybe</taxon>
    </lineage>
</organism>
<reference evidence="3 4" key="1">
    <citation type="submission" date="2020-01" db="EMBL/GenBank/DDBJ databases">
        <authorList>
            <person name="Gupta K D."/>
        </authorList>
    </citation>
    <scope>NUCLEOTIDE SEQUENCE [LARGE SCALE GENOMIC DNA]</scope>
</reference>
<feature type="chain" id="PRO_5035820459" description="Peptidase M6-like domain-containing protein" evidence="1">
    <location>
        <begin position="21"/>
        <end position="617"/>
    </location>
</feature>